<keyword evidence="1" id="KW-0614">Plasmid</keyword>
<evidence type="ECO:0000313" key="1">
    <source>
        <dbReference type="EMBL" id="ADY27632.1"/>
    </source>
</evidence>
<gene>
    <name evidence="1" type="ordered locus">Deipr_2515</name>
</gene>
<dbReference type="AlphaFoldDB" id="F0RQS3"/>
<sequence>MSELHTTLIGRNRWELSLGASRLKQVGLAAGAQYLLGDAPAAVRTALDAQDVDEFPVLLHGPTQAVLSLRWVTERELQAWAAG</sequence>
<dbReference type="KEGG" id="dpt:Deipr_2515"/>
<dbReference type="Proteomes" id="UP000007718">
    <property type="component" value="Plasmid pDEIPR02"/>
</dbReference>
<dbReference type="EMBL" id="CP002538">
    <property type="protein sequence ID" value="ADY27632.1"/>
    <property type="molecule type" value="Genomic_DNA"/>
</dbReference>
<dbReference type="HOGENOM" id="CLU_2537021_0_0_0"/>
<name>F0RQS3_DEIPM</name>
<geneLocation type="plasmid" evidence="1 2">
    <name>pDEIPR02</name>
</geneLocation>
<evidence type="ECO:0000313" key="2">
    <source>
        <dbReference type="Proteomes" id="UP000007718"/>
    </source>
</evidence>
<reference evidence="1 2" key="2">
    <citation type="journal article" date="2012" name="Stand. Genomic Sci.">
        <title>Complete genome sequence of the orange-red pigmented, radioresistant Deinococcus proteolyticus type strain (MRP(T)).</title>
        <authorList>
            <person name="Copeland A."/>
            <person name="Zeytun A."/>
            <person name="Yassawong M."/>
            <person name="Nolan M."/>
            <person name="Lucas S."/>
            <person name="Hammon N."/>
            <person name="Deshpande S."/>
            <person name="Cheng J.F."/>
            <person name="Han C."/>
            <person name="Tapia R."/>
            <person name="Goodwin L.A."/>
            <person name="Pitluck S."/>
            <person name="Mavromatis K."/>
            <person name="Liolios K."/>
            <person name="Pagani I."/>
            <person name="Ivanova N."/>
            <person name="Mikhailova N."/>
            <person name="Pati A."/>
            <person name="Chen A."/>
            <person name="Palaniappan K."/>
            <person name="Land M."/>
            <person name="Hauser L."/>
            <person name="Jeffries C.D."/>
            <person name="Brambilla E.M."/>
            <person name="Rohde M."/>
            <person name="Sikorski J."/>
            <person name="Pukall R."/>
            <person name="Goker M."/>
            <person name="Detter J.C."/>
            <person name="Woyke T."/>
            <person name="Bristow J."/>
            <person name="Eisen J.A."/>
            <person name="Markowitz V."/>
            <person name="Hugenholtz P."/>
            <person name="Kyrpides N.C."/>
            <person name="Klenk H.P."/>
            <person name="Lapidus A."/>
        </authorList>
    </citation>
    <scope>NUCLEOTIDE SEQUENCE [LARGE SCALE GENOMIC DNA]</scope>
    <source>
        <strain evidence="2">ATCC 35074 / DSM 20540 / JCM 6276 / NBRC 101906 / NCIMB 13154 / VKM Ac-1939 / CCM 2703 / MRP</strain>
        <plasmid evidence="2">Plasmid pDEIPR02</plasmid>
    </source>
</reference>
<reference evidence="2" key="1">
    <citation type="submission" date="2011-02" db="EMBL/GenBank/DDBJ databases">
        <title>The complete sequence of plasmid2 of Deinococcus proteolyticus DSM 20540.</title>
        <authorList>
            <consortium name="US DOE Joint Genome Institute (JGI-PGF)"/>
            <person name="Lucas S."/>
            <person name="Copeland A."/>
            <person name="Lapidus A."/>
            <person name="Bruce D."/>
            <person name="Goodwin L."/>
            <person name="Pitluck S."/>
            <person name="Kyrpides N."/>
            <person name="Mavromatis K."/>
            <person name="Pagani I."/>
            <person name="Ivanova N."/>
            <person name="Ovchinnikova G."/>
            <person name="Zeytun A."/>
            <person name="Detter J.C."/>
            <person name="Han C."/>
            <person name="Land M."/>
            <person name="Hauser L."/>
            <person name="Markowitz V."/>
            <person name="Cheng J.-F."/>
            <person name="Hugenholtz P."/>
            <person name="Woyke T."/>
            <person name="Wu D."/>
            <person name="Pukall R."/>
            <person name="Steenblock K."/>
            <person name="Brambilla E."/>
            <person name="Klenk H.-P."/>
            <person name="Eisen J.A."/>
        </authorList>
    </citation>
    <scope>NUCLEOTIDE SEQUENCE [LARGE SCALE GENOMIC DNA]</scope>
    <source>
        <strain evidence="2">ATCC 35074 / DSM 20540 / JCM 6276 / NBRC 101906 / NCIMB 13154 / VKM Ac-1939 / CCM 2703 / MRP</strain>
        <plasmid evidence="2">Plasmid pDEIPR02</plasmid>
    </source>
</reference>
<organism evidence="1 2">
    <name type="scientific">Deinococcus proteolyticus (strain ATCC 35074 / DSM 20540 / JCM 6276 / NBRC 101906 / NCIMB 13154 / VKM Ac-1939 / CCM 2703 / MRP)</name>
    <dbReference type="NCBI Taxonomy" id="693977"/>
    <lineage>
        <taxon>Bacteria</taxon>
        <taxon>Thermotogati</taxon>
        <taxon>Deinococcota</taxon>
        <taxon>Deinococci</taxon>
        <taxon>Deinococcales</taxon>
        <taxon>Deinococcaceae</taxon>
        <taxon>Deinococcus</taxon>
    </lineage>
</organism>
<dbReference type="RefSeq" id="WP_013615986.1">
    <property type="nucleotide sequence ID" value="NC_015162.1"/>
</dbReference>
<proteinExistence type="predicted"/>
<keyword evidence="2" id="KW-1185">Reference proteome</keyword>
<accession>F0RQS3</accession>
<protein>
    <submittedName>
        <fullName evidence="1">Uncharacterized protein</fullName>
    </submittedName>
</protein>